<dbReference type="InterPro" id="IPR031162">
    <property type="entry name" value="CBP_P300_HAT"/>
</dbReference>
<keyword evidence="4" id="KW-0808">Transferase</keyword>
<dbReference type="InterPro" id="IPR019786">
    <property type="entry name" value="Zinc_finger_PHD-type_CS"/>
</dbReference>
<dbReference type="AlphaFoldDB" id="A0A1D2NDH3"/>
<dbReference type="GO" id="GO:0000123">
    <property type="term" value="C:histone acetyltransferase complex"/>
    <property type="evidence" value="ECO:0007669"/>
    <property type="project" value="TreeGrafter"/>
</dbReference>
<dbReference type="PANTHER" id="PTHR13808">
    <property type="entry name" value="CBP/P300-RELATED"/>
    <property type="match status" value="1"/>
</dbReference>
<evidence type="ECO:0000313" key="17">
    <source>
        <dbReference type="Proteomes" id="UP000094527"/>
    </source>
</evidence>
<feature type="domain" description="CBP/p300-type HAT" evidence="15">
    <location>
        <begin position="101"/>
        <end position="420"/>
    </location>
</feature>
<accession>A0A1D2NDH3</accession>
<dbReference type="InterPro" id="IPR013083">
    <property type="entry name" value="Znf_RING/FYVE/PHD"/>
</dbReference>
<dbReference type="Gene3D" id="3.30.40.10">
    <property type="entry name" value="Zinc/RING finger domain, C3HC4 (zinc finger)"/>
    <property type="match status" value="1"/>
</dbReference>
<dbReference type="GO" id="GO:0031490">
    <property type="term" value="F:chromatin DNA binding"/>
    <property type="evidence" value="ECO:0007669"/>
    <property type="project" value="TreeGrafter"/>
</dbReference>
<evidence type="ECO:0000256" key="1">
    <source>
        <dbReference type="ARBA" id="ARBA00002581"/>
    </source>
</evidence>
<dbReference type="Gene3D" id="3.30.60.90">
    <property type="match status" value="1"/>
</dbReference>
<evidence type="ECO:0000313" key="16">
    <source>
        <dbReference type="EMBL" id="ODN03297.1"/>
    </source>
</evidence>
<dbReference type="PROSITE" id="PS51727">
    <property type="entry name" value="CBP_P300_HAT"/>
    <property type="match status" value="1"/>
</dbReference>
<dbReference type="InterPro" id="IPR011011">
    <property type="entry name" value="Znf_FYVE_PHD"/>
</dbReference>
<keyword evidence="17" id="KW-1185">Reference proteome</keyword>
<name>A0A1D2NDH3_ORCCI</name>
<keyword evidence="11" id="KW-0539">Nucleus</keyword>
<keyword evidence="8" id="KW-0156">Chromatin regulator</keyword>
<evidence type="ECO:0000256" key="11">
    <source>
        <dbReference type="ARBA" id="ARBA00023242"/>
    </source>
</evidence>
<dbReference type="GO" id="GO:0005634">
    <property type="term" value="C:nucleus"/>
    <property type="evidence" value="ECO:0007669"/>
    <property type="project" value="UniProtKB-SubCell"/>
</dbReference>
<dbReference type="InterPro" id="IPR013178">
    <property type="entry name" value="Histone_AcTrfase_Rtt109/CBP"/>
</dbReference>
<protein>
    <recommendedName>
        <fullName evidence="3">histone acetyltransferase</fullName>
        <ecNumber evidence="3">2.3.1.48</ecNumber>
    </recommendedName>
</protein>
<dbReference type="PANTHER" id="PTHR13808:SF1">
    <property type="entry name" value="HISTONE ACETYLTRANSFERASE"/>
    <property type="match status" value="1"/>
</dbReference>
<keyword evidence="6 13" id="KW-0863">Zinc-finger</keyword>
<evidence type="ECO:0000256" key="8">
    <source>
        <dbReference type="ARBA" id="ARBA00022853"/>
    </source>
</evidence>
<evidence type="ECO:0000256" key="3">
    <source>
        <dbReference type="ARBA" id="ARBA00013184"/>
    </source>
</evidence>
<sequence>MEMYVACQACFNNRSKKGPLTFNTGSSSKDIPRGRFEIRNNFITISEPVVECTLCERKFHRVCVNYPEPTTSSTYLKSEFVCKSCEEKYHILPICISLPVSLSAQSISHTTLSKYMEQRIQAIFPMTPEILIRVASNVPKKYTVEGSLGKYFDKRQPDFPYMAKTISCFQLNERKKYHLIFVLYVQEYDQDCPEPNRNTIYISVLDSVRLFKPAESRTQMFHLVLLTYFDYMRKCGFKQIFLWSCPPGGSGMDYVFYRKPRCQPIITADLLNNWYRRLFAVGLDMNILAKFSTLNDWAAQEIRSMEDFKEKFPFFEGDHWPDEVAKLIDRINKTETPEDWIFKNLQSKLARNKNSFYVLTLNPTTGKNYYRNDVIILSALADNRDRLVKFFRSNYLEFEDIRKATYATQALVLQIALEQLGSTLESMGFNCNQCNKGIRNGHACMECEYRVCNECWSSNEHQHNRLKEIVLPIRIPNLFTEEYKWNSFKDTILGSSIQNVNSGVGRLAAATKDTTMRIRHCSECTWDLCGKCVELRREMWDLLQLANVKFPNDLTKNTVTTIRAVYQR</sequence>
<dbReference type="SMART" id="SM01250">
    <property type="entry name" value="KAT11"/>
    <property type="match status" value="1"/>
</dbReference>
<keyword evidence="5" id="KW-0479">Metal-binding</keyword>
<evidence type="ECO:0000259" key="15">
    <source>
        <dbReference type="PROSITE" id="PS51727"/>
    </source>
</evidence>
<dbReference type="GO" id="GO:0008270">
    <property type="term" value="F:zinc ion binding"/>
    <property type="evidence" value="ECO:0007669"/>
    <property type="project" value="UniProtKB-KW"/>
</dbReference>
<keyword evidence="7" id="KW-0862">Zinc</keyword>
<dbReference type="PROSITE" id="PS50016">
    <property type="entry name" value="ZF_PHD_2"/>
    <property type="match status" value="1"/>
</dbReference>
<comment type="caution">
    <text evidence="16">The sequence shown here is derived from an EMBL/GenBank/DDBJ whole genome shotgun (WGS) entry which is preliminary data.</text>
</comment>
<dbReference type="InterPro" id="IPR043145">
    <property type="entry name" value="Znf_ZZ_sf"/>
</dbReference>
<comment type="catalytic activity">
    <reaction evidence="12">
        <text>L-lysyl-[protein] + acetyl-CoA = N(6)-acetyl-L-lysyl-[protein] + CoA + H(+)</text>
        <dbReference type="Rhea" id="RHEA:45948"/>
        <dbReference type="Rhea" id="RHEA-COMP:9752"/>
        <dbReference type="Rhea" id="RHEA-COMP:10731"/>
        <dbReference type="ChEBI" id="CHEBI:15378"/>
        <dbReference type="ChEBI" id="CHEBI:29969"/>
        <dbReference type="ChEBI" id="CHEBI:57287"/>
        <dbReference type="ChEBI" id="CHEBI:57288"/>
        <dbReference type="ChEBI" id="CHEBI:61930"/>
        <dbReference type="EC" id="2.3.1.48"/>
    </reaction>
</comment>
<dbReference type="Proteomes" id="UP000094527">
    <property type="component" value="Unassembled WGS sequence"/>
</dbReference>
<evidence type="ECO:0000256" key="7">
    <source>
        <dbReference type="ARBA" id="ARBA00022833"/>
    </source>
</evidence>
<evidence type="ECO:0000256" key="6">
    <source>
        <dbReference type="ARBA" id="ARBA00022771"/>
    </source>
</evidence>
<dbReference type="OMA" id="ACMECEY"/>
<evidence type="ECO:0000259" key="14">
    <source>
        <dbReference type="PROSITE" id="PS50016"/>
    </source>
</evidence>
<reference evidence="16 17" key="1">
    <citation type="journal article" date="2016" name="Genome Biol. Evol.">
        <title>Gene Family Evolution Reflects Adaptation to Soil Environmental Stressors in the Genome of the Collembolan Orchesella cincta.</title>
        <authorList>
            <person name="Faddeeva-Vakhrusheva A."/>
            <person name="Derks M.F."/>
            <person name="Anvar S.Y."/>
            <person name="Agamennone V."/>
            <person name="Suring W."/>
            <person name="Smit S."/>
            <person name="van Straalen N.M."/>
            <person name="Roelofs D."/>
        </authorList>
    </citation>
    <scope>NUCLEOTIDE SEQUENCE [LARGE SCALE GENOMIC DNA]</scope>
    <source>
        <tissue evidence="16">Mixed pool</tissue>
    </source>
</reference>
<evidence type="ECO:0000256" key="13">
    <source>
        <dbReference type="PROSITE-ProRule" id="PRU00146"/>
    </source>
</evidence>
<evidence type="ECO:0000256" key="5">
    <source>
        <dbReference type="ARBA" id="ARBA00022723"/>
    </source>
</evidence>
<dbReference type="Pfam" id="PF08214">
    <property type="entry name" value="HAT_KAT11"/>
    <property type="match status" value="1"/>
</dbReference>
<keyword evidence="10" id="KW-0804">Transcription</keyword>
<evidence type="ECO:0000256" key="2">
    <source>
        <dbReference type="ARBA" id="ARBA00004123"/>
    </source>
</evidence>
<evidence type="ECO:0000256" key="10">
    <source>
        <dbReference type="ARBA" id="ARBA00023163"/>
    </source>
</evidence>
<evidence type="ECO:0000256" key="4">
    <source>
        <dbReference type="ARBA" id="ARBA00022679"/>
    </source>
</evidence>
<dbReference type="SMART" id="SM00249">
    <property type="entry name" value="PHD"/>
    <property type="match status" value="1"/>
</dbReference>
<gene>
    <name evidence="16" type="ORF">Ocin01_03375</name>
</gene>
<dbReference type="PROSITE" id="PS01359">
    <property type="entry name" value="ZF_PHD_1"/>
    <property type="match status" value="1"/>
</dbReference>
<dbReference type="GO" id="GO:0005667">
    <property type="term" value="C:transcription regulator complex"/>
    <property type="evidence" value="ECO:0007669"/>
    <property type="project" value="TreeGrafter"/>
</dbReference>
<dbReference type="EC" id="2.3.1.48" evidence="3"/>
<evidence type="ECO:0000256" key="12">
    <source>
        <dbReference type="ARBA" id="ARBA00048017"/>
    </source>
</evidence>
<dbReference type="OrthoDB" id="6514242at2759"/>
<dbReference type="GO" id="GO:0045944">
    <property type="term" value="P:positive regulation of transcription by RNA polymerase II"/>
    <property type="evidence" value="ECO:0007669"/>
    <property type="project" value="TreeGrafter"/>
</dbReference>
<dbReference type="SUPFAM" id="SSF57903">
    <property type="entry name" value="FYVE/PHD zinc finger"/>
    <property type="match status" value="2"/>
</dbReference>
<comment type="subcellular location">
    <subcellularLocation>
        <location evidence="2">Nucleus</location>
    </subcellularLocation>
</comment>
<keyword evidence="9" id="KW-0805">Transcription regulation</keyword>
<evidence type="ECO:0000256" key="9">
    <source>
        <dbReference type="ARBA" id="ARBA00023015"/>
    </source>
</evidence>
<dbReference type="GO" id="GO:0003713">
    <property type="term" value="F:transcription coactivator activity"/>
    <property type="evidence" value="ECO:0007669"/>
    <property type="project" value="TreeGrafter"/>
</dbReference>
<dbReference type="EMBL" id="LJIJ01000079">
    <property type="protein sequence ID" value="ODN03297.1"/>
    <property type="molecule type" value="Genomic_DNA"/>
</dbReference>
<dbReference type="InterPro" id="IPR019787">
    <property type="entry name" value="Znf_PHD-finger"/>
</dbReference>
<proteinExistence type="predicted"/>
<feature type="domain" description="PHD-type" evidence="14">
    <location>
        <begin position="4"/>
        <end position="88"/>
    </location>
</feature>
<dbReference type="STRING" id="48709.A0A1D2NDH3"/>
<dbReference type="GO" id="GO:0004402">
    <property type="term" value="F:histone acetyltransferase activity"/>
    <property type="evidence" value="ECO:0007669"/>
    <property type="project" value="InterPro"/>
</dbReference>
<organism evidence="16 17">
    <name type="scientific">Orchesella cincta</name>
    <name type="common">Springtail</name>
    <name type="synonym">Podura cincta</name>
    <dbReference type="NCBI Taxonomy" id="48709"/>
    <lineage>
        <taxon>Eukaryota</taxon>
        <taxon>Metazoa</taxon>
        <taxon>Ecdysozoa</taxon>
        <taxon>Arthropoda</taxon>
        <taxon>Hexapoda</taxon>
        <taxon>Collembola</taxon>
        <taxon>Entomobryomorpha</taxon>
        <taxon>Entomobryoidea</taxon>
        <taxon>Orchesellidae</taxon>
        <taxon>Orchesellinae</taxon>
        <taxon>Orchesella</taxon>
    </lineage>
</organism>
<dbReference type="InterPro" id="IPR001965">
    <property type="entry name" value="Znf_PHD"/>
</dbReference>
<comment type="function">
    <text evidence="1">Acetyltransferase enzyme. Acetylates histones, giving a specific tag for transcriptional activation.</text>
</comment>